<name>A0A284S210_ARMOS</name>
<keyword evidence="5" id="KW-1185">Reference proteome</keyword>
<evidence type="ECO:0000313" key="5">
    <source>
        <dbReference type="Proteomes" id="UP000219338"/>
    </source>
</evidence>
<dbReference type="OrthoDB" id="48988at2759"/>
<organism evidence="4 5">
    <name type="scientific">Armillaria ostoyae</name>
    <name type="common">Armillaria root rot fungus</name>
    <dbReference type="NCBI Taxonomy" id="47428"/>
    <lineage>
        <taxon>Eukaryota</taxon>
        <taxon>Fungi</taxon>
        <taxon>Dikarya</taxon>
        <taxon>Basidiomycota</taxon>
        <taxon>Agaricomycotina</taxon>
        <taxon>Agaricomycetes</taxon>
        <taxon>Agaricomycetidae</taxon>
        <taxon>Agaricales</taxon>
        <taxon>Marasmiineae</taxon>
        <taxon>Physalacriaceae</taxon>
        <taxon>Armillaria</taxon>
    </lineage>
</organism>
<dbReference type="PANTHER" id="PTHR43364:SF7">
    <property type="entry name" value="NADP-DEPENDENT OXIDOREDUCTASE DOMAIN-CONTAINING PROTEIN-RELATED"/>
    <property type="match status" value="1"/>
</dbReference>
<evidence type="ECO:0000256" key="1">
    <source>
        <dbReference type="ARBA" id="ARBA00022857"/>
    </source>
</evidence>
<dbReference type="PANTHER" id="PTHR43364">
    <property type="entry name" value="NADH-SPECIFIC METHYLGLYOXAL REDUCTASE-RELATED"/>
    <property type="match status" value="1"/>
</dbReference>
<proteinExistence type="inferred from homology"/>
<evidence type="ECO:0000256" key="2">
    <source>
        <dbReference type="ARBA" id="ARBA00038157"/>
    </source>
</evidence>
<comment type="similarity">
    <text evidence="2">Belongs to the aldo/keto reductase family. Aldo/keto reductase 2 subfamily.</text>
</comment>
<sequence>MSLFQIASDPPTKLGIYRVLSARAGVRVSPLALGAMSIGDKWDTFAYIRMLPELTRAWAFHSLSPSPEPAKALHQGRAFEGRVGLGQVGSWALSLTRTSLIMIWVETTSILPITNETSEEFIGEWAEKRGIRDQLVIATKYTSNYKRGDDAVTQKINYVGNSTKSMYISVEASLKKLRTSYIDILYLHWWDYETSIPEVMDSLHNLVAAQKVLYLGISDTPAWVVSQANQYAMDHGKTPFVIYQGKWNILDRSFEREIIPMARSLGLALSPWCVLGEGKLRTDAEEQQRRETGERGRMMFGPDWERTEVEVKVCRALEKVAAEVGVGSNIRAVAIAYVMHKTPNVFPIIGGRKVEHLKSNLEALDISLSKEQLEYLDGAVPFDPGFPTTMIGDGTSYSFLLSSVAKMAKQPALQPIKP</sequence>
<dbReference type="EMBL" id="FUEG01000026">
    <property type="protein sequence ID" value="SJL15061.1"/>
    <property type="molecule type" value="Genomic_DNA"/>
</dbReference>
<dbReference type="STRING" id="47428.A0A284S210"/>
<dbReference type="InterPro" id="IPR036812">
    <property type="entry name" value="NAD(P)_OxRdtase_dom_sf"/>
</dbReference>
<dbReference type="Pfam" id="PF00248">
    <property type="entry name" value="Aldo_ket_red"/>
    <property type="match status" value="1"/>
</dbReference>
<evidence type="ECO:0000259" key="3">
    <source>
        <dbReference type="Pfam" id="PF00248"/>
    </source>
</evidence>
<feature type="domain" description="NADP-dependent oxidoreductase" evidence="3">
    <location>
        <begin position="116"/>
        <end position="379"/>
    </location>
</feature>
<dbReference type="Proteomes" id="UP000219338">
    <property type="component" value="Unassembled WGS sequence"/>
</dbReference>
<dbReference type="InterPro" id="IPR023210">
    <property type="entry name" value="NADP_OxRdtase_dom"/>
</dbReference>
<reference evidence="5" key="1">
    <citation type="journal article" date="2017" name="Nat. Ecol. Evol.">
        <title>Genome expansion and lineage-specific genetic innovations in the forest pathogenic fungi Armillaria.</title>
        <authorList>
            <person name="Sipos G."/>
            <person name="Prasanna A.N."/>
            <person name="Walter M.C."/>
            <person name="O'Connor E."/>
            <person name="Balint B."/>
            <person name="Krizsan K."/>
            <person name="Kiss B."/>
            <person name="Hess J."/>
            <person name="Varga T."/>
            <person name="Slot J."/>
            <person name="Riley R."/>
            <person name="Boka B."/>
            <person name="Rigling D."/>
            <person name="Barry K."/>
            <person name="Lee J."/>
            <person name="Mihaltcheva S."/>
            <person name="LaButti K."/>
            <person name="Lipzen A."/>
            <person name="Waldron R."/>
            <person name="Moloney N.M."/>
            <person name="Sperisen C."/>
            <person name="Kredics L."/>
            <person name="Vagvoelgyi C."/>
            <person name="Patrignani A."/>
            <person name="Fitzpatrick D."/>
            <person name="Nagy I."/>
            <person name="Doyle S."/>
            <person name="Anderson J.B."/>
            <person name="Grigoriev I.V."/>
            <person name="Gueldener U."/>
            <person name="Muensterkoetter M."/>
            <person name="Nagy L.G."/>
        </authorList>
    </citation>
    <scope>NUCLEOTIDE SEQUENCE [LARGE SCALE GENOMIC DNA]</scope>
    <source>
        <strain evidence="5">C18/9</strain>
    </source>
</reference>
<protein>
    <submittedName>
        <fullName evidence="4">Related to Aryl-alcohol dehydrogenase [NADP(+)]</fullName>
    </submittedName>
</protein>
<evidence type="ECO:0000313" key="4">
    <source>
        <dbReference type="EMBL" id="SJL15061.1"/>
    </source>
</evidence>
<dbReference type="Gene3D" id="3.20.20.100">
    <property type="entry name" value="NADP-dependent oxidoreductase domain"/>
    <property type="match status" value="1"/>
</dbReference>
<keyword evidence="1" id="KW-0521">NADP</keyword>
<dbReference type="OMA" id="EWMASRQ"/>
<dbReference type="AlphaFoldDB" id="A0A284S210"/>
<dbReference type="InterPro" id="IPR050523">
    <property type="entry name" value="AKR_Detox_Biosynth"/>
</dbReference>
<dbReference type="SUPFAM" id="SSF51430">
    <property type="entry name" value="NAD(P)-linked oxidoreductase"/>
    <property type="match status" value="1"/>
</dbReference>
<accession>A0A284S210</accession>
<gene>
    <name evidence="4" type="ORF">ARMOST_18543</name>
</gene>